<evidence type="ECO:0000313" key="11">
    <source>
        <dbReference type="Proteomes" id="UP000221961"/>
    </source>
</evidence>
<keyword evidence="7 8" id="KW-0472">Membrane</keyword>
<feature type="transmembrane region" description="Helical" evidence="8">
    <location>
        <begin position="294"/>
        <end position="315"/>
    </location>
</feature>
<evidence type="ECO:0000259" key="9">
    <source>
        <dbReference type="Pfam" id="PF13231"/>
    </source>
</evidence>
<name>A0A291RLW7_9NOCA</name>
<keyword evidence="4" id="KW-0808">Transferase</keyword>
<evidence type="ECO:0000256" key="1">
    <source>
        <dbReference type="ARBA" id="ARBA00004651"/>
    </source>
</evidence>
<feature type="domain" description="Glycosyltransferase RgtA/B/C/D-like" evidence="9">
    <location>
        <begin position="72"/>
        <end position="236"/>
    </location>
</feature>
<organism evidence="10 11">
    <name type="scientific">Nocardia terpenica</name>
    <dbReference type="NCBI Taxonomy" id="455432"/>
    <lineage>
        <taxon>Bacteria</taxon>
        <taxon>Bacillati</taxon>
        <taxon>Actinomycetota</taxon>
        <taxon>Actinomycetes</taxon>
        <taxon>Mycobacteriales</taxon>
        <taxon>Nocardiaceae</taxon>
        <taxon>Nocardia</taxon>
    </lineage>
</organism>
<dbReference type="PANTHER" id="PTHR33908:SF11">
    <property type="entry name" value="MEMBRANE PROTEIN"/>
    <property type="match status" value="1"/>
</dbReference>
<feature type="transmembrane region" description="Helical" evidence="8">
    <location>
        <begin position="94"/>
        <end position="114"/>
    </location>
</feature>
<keyword evidence="6 8" id="KW-1133">Transmembrane helix</keyword>
<keyword evidence="3" id="KW-0328">Glycosyltransferase</keyword>
<feature type="transmembrane region" description="Helical" evidence="8">
    <location>
        <begin position="321"/>
        <end position="338"/>
    </location>
</feature>
<sequence length="503" mass="54268">MPGATLNSMQTDVVPELRSRSLPPDFAWKPVGAVAGLAGIVLLIASRHYGYFFDEAYFTVAGRDHLAWGYFDQPPLIPALAGLAAHLAPGSLTVMRLPVIVAAIAGIVTTGLIARELGGGRGAQTLAAIAYTLSSAVILAHWLATYSMDPQLWTIIVFLVLRWARQHSEGRADDRLLLAAGVVTAVAMQTKFLVPALWVALGVGALVFGPRRLLGRPLLWVGLVIAALATVPTLVWQARNGWPYTHMSQVVAAEFPGVGPMLRDAVYSTGLEVGLPLLAIGLVMLFVDKRFRPYRCFGAAAILVTVAIVLMHGRANYVADVYALPMAAGAVVVTTLPWQRVVRPVTAVMVTVGAAVWLTAMPIYPRAWAERIPDLPTTLTAKAFAQADSAMTDMATTAEQTYRALPPEVRTHTAILTEIYPVAAAIDLNRPETGLPPTYSGFRGYYYFGHPSDDIVNVLYLGTPNPTLAATFIESSSLVPDFATLYTGRKISWTNLWPQLRAQ</sequence>
<evidence type="ECO:0000313" key="10">
    <source>
        <dbReference type="EMBL" id="ATL68259.1"/>
    </source>
</evidence>
<evidence type="ECO:0000256" key="3">
    <source>
        <dbReference type="ARBA" id="ARBA00022676"/>
    </source>
</evidence>
<evidence type="ECO:0000256" key="4">
    <source>
        <dbReference type="ARBA" id="ARBA00022679"/>
    </source>
</evidence>
<dbReference type="KEGG" id="ntp:CRH09_20805"/>
<feature type="transmembrane region" description="Helical" evidence="8">
    <location>
        <begin position="126"/>
        <end position="144"/>
    </location>
</feature>
<feature type="transmembrane region" description="Helical" evidence="8">
    <location>
        <begin position="192"/>
        <end position="209"/>
    </location>
</feature>
<evidence type="ECO:0000256" key="6">
    <source>
        <dbReference type="ARBA" id="ARBA00022989"/>
    </source>
</evidence>
<feature type="transmembrane region" description="Helical" evidence="8">
    <location>
        <begin position="26"/>
        <end position="45"/>
    </location>
</feature>
<keyword evidence="5 8" id="KW-0812">Transmembrane</keyword>
<dbReference type="GO" id="GO:0009103">
    <property type="term" value="P:lipopolysaccharide biosynthetic process"/>
    <property type="evidence" value="ECO:0007669"/>
    <property type="project" value="UniProtKB-ARBA"/>
</dbReference>
<evidence type="ECO:0000256" key="5">
    <source>
        <dbReference type="ARBA" id="ARBA00022692"/>
    </source>
</evidence>
<evidence type="ECO:0000256" key="7">
    <source>
        <dbReference type="ARBA" id="ARBA00023136"/>
    </source>
</evidence>
<dbReference type="Proteomes" id="UP000221961">
    <property type="component" value="Chromosome"/>
</dbReference>
<protein>
    <recommendedName>
        <fullName evidence="9">Glycosyltransferase RgtA/B/C/D-like domain-containing protein</fullName>
    </recommendedName>
</protein>
<feature type="transmembrane region" description="Helical" evidence="8">
    <location>
        <begin position="66"/>
        <end position="88"/>
    </location>
</feature>
<dbReference type="InterPro" id="IPR038731">
    <property type="entry name" value="RgtA/B/C-like"/>
</dbReference>
<feature type="transmembrane region" description="Helical" evidence="8">
    <location>
        <begin position="265"/>
        <end position="287"/>
    </location>
</feature>
<gene>
    <name evidence="10" type="ORF">CRH09_20805</name>
</gene>
<dbReference type="InterPro" id="IPR050297">
    <property type="entry name" value="LipidA_mod_glycosyltrf_83"/>
</dbReference>
<comment type="subcellular location">
    <subcellularLocation>
        <location evidence="1">Cell membrane</location>
        <topology evidence="1">Multi-pass membrane protein</topology>
    </subcellularLocation>
</comment>
<feature type="transmembrane region" description="Helical" evidence="8">
    <location>
        <begin position="218"/>
        <end position="238"/>
    </location>
</feature>
<dbReference type="EMBL" id="CP023778">
    <property type="protein sequence ID" value="ATL68259.1"/>
    <property type="molecule type" value="Genomic_DNA"/>
</dbReference>
<dbReference type="AlphaFoldDB" id="A0A291RLW7"/>
<dbReference type="PANTHER" id="PTHR33908">
    <property type="entry name" value="MANNOSYLTRANSFERASE YKCB-RELATED"/>
    <property type="match status" value="1"/>
</dbReference>
<evidence type="ECO:0000256" key="8">
    <source>
        <dbReference type="SAM" id="Phobius"/>
    </source>
</evidence>
<keyword evidence="2" id="KW-1003">Cell membrane</keyword>
<evidence type="ECO:0000256" key="2">
    <source>
        <dbReference type="ARBA" id="ARBA00022475"/>
    </source>
</evidence>
<dbReference type="Pfam" id="PF13231">
    <property type="entry name" value="PMT_2"/>
    <property type="match status" value="1"/>
</dbReference>
<dbReference type="GO" id="GO:0016763">
    <property type="term" value="F:pentosyltransferase activity"/>
    <property type="evidence" value="ECO:0007669"/>
    <property type="project" value="TreeGrafter"/>
</dbReference>
<proteinExistence type="predicted"/>
<feature type="transmembrane region" description="Helical" evidence="8">
    <location>
        <begin position="345"/>
        <end position="364"/>
    </location>
</feature>
<accession>A0A291RLW7</accession>
<reference evidence="10 11" key="1">
    <citation type="submission" date="2017-10" db="EMBL/GenBank/DDBJ databases">
        <title>Comparative genomics between pathogenic Norcardia.</title>
        <authorList>
            <person name="Zeng L."/>
        </authorList>
    </citation>
    <scope>NUCLEOTIDE SEQUENCE [LARGE SCALE GENOMIC DNA]</scope>
    <source>
        <strain evidence="10 11">NC_YFY_NT001</strain>
    </source>
</reference>
<dbReference type="GO" id="GO:0005886">
    <property type="term" value="C:plasma membrane"/>
    <property type="evidence" value="ECO:0007669"/>
    <property type="project" value="UniProtKB-SubCell"/>
</dbReference>